<organism evidence="2 3">
    <name type="scientific">Ficus carica</name>
    <name type="common">Common fig</name>
    <dbReference type="NCBI Taxonomy" id="3494"/>
    <lineage>
        <taxon>Eukaryota</taxon>
        <taxon>Viridiplantae</taxon>
        <taxon>Streptophyta</taxon>
        <taxon>Embryophyta</taxon>
        <taxon>Tracheophyta</taxon>
        <taxon>Spermatophyta</taxon>
        <taxon>Magnoliopsida</taxon>
        <taxon>eudicotyledons</taxon>
        <taxon>Gunneridae</taxon>
        <taxon>Pentapetalae</taxon>
        <taxon>rosids</taxon>
        <taxon>fabids</taxon>
        <taxon>Rosales</taxon>
        <taxon>Moraceae</taxon>
        <taxon>Ficeae</taxon>
        <taxon>Ficus</taxon>
    </lineage>
</organism>
<evidence type="ECO:0000256" key="1">
    <source>
        <dbReference type="SAM" id="Phobius"/>
    </source>
</evidence>
<sequence>MKKKWDCFRQLSGVFSNRLFIFFLCHVILLYLMANSGQFSGHNRIITGNTDAELHGAVVKNCKFETTESESGENDAALRDTDEMVYMQEN</sequence>
<evidence type="ECO:0000313" key="3">
    <source>
        <dbReference type="Proteomes" id="UP001187192"/>
    </source>
</evidence>
<reference evidence="2" key="1">
    <citation type="submission" date="2023-07" db="EMBL/GenBank/DDBJ databases">
        <title>draft genome sequence of fig (Ficus carica).</title>
        <authorList>
            <person name="Takahashi T."/>
            <person name="Nishimura K."/>
        </authorList>
    </citation>
    <scope>NUCLEOTIDE SEQUENCE</scope>
</reference>
<proteinExistence type="predicted"/>
<dbReference type="EMBL" id="BTGU01000053">
    <property type="protein sequence ID" value="GMN54718.1"/>
    <property type="molecule type" value="Genomic_DNA"/>
</dbReference>
<keyword evidence="1" id="KW-0812">Transmembrane</keyword>
<dbReference type="Proteomes" id="UP001187192">
    <property type="component" value="Unassembled WGS sequence"/>
</dbReference>
<gene>
    <name evidence="2" type="ORF">TIFTF001_023838</name>
</gene>
<comment type="caution">
    <text evidence="2">The sequence shown here is derived from an EMBL/GenBank/DDBJ whole genome shotgun (WGS) entry which is preliminary data.</text>
</comment>
<keyword evidence="1" id="KW-1133">Transmembrane helix</keyword>
<feature type="transmembrane region" description="Helical" evidence="1">
    <location>
        <begin position="15"/>
        <end position="34"/>
    </location>
</feature>
<keyword evidence="3" id="KW-1185">Reference proteome</keyword>
<name>A0AA88AV88_FICCA</name>
<evidence type="ECO:0000313" key="2">
    <source>
        <dbReference type="EMBL" id="GMN54718.1"/>
    </source>
</evidence>
<accession>A0AA88AV88</accession>
<dbReference type="AlphaFoldDB" id="A0AA88AV88"/>
<keyword evidence="1" id="KW-0472">Membrane</keyword>
<protein>
    <submittedName>
        <fullName evidence="2">Uncharacterized protein</fullName>
    </submittedName>
</protein>